<proteinExistence type="predicted"/>
<dbReference type="AlphaFoldDB" id="A0A6J6LR02"/>
<dbReference type="SUPFAM" id="SSF55961">
    <property type="entry name" value="Bet v1-like"/>
    <property type="match status" value="1"/>
</dbReference>
<sequence>MMFQYWGATQEEIDSPVIGDDLCANATVVATRCITIPAPPQDVFPWIRQMGFGRAGWYSYDWLDNLGRKSATRVHEEWQNVNTGDAVPAGPTSFRAAIVTSPQHFVLEVKNGKKKIPRLHFILAYELRAVPEGTRLVTRMRSHINLPGGWLLERLILGPGDGIMLRRQLLTLAARLSGNHSPRTTNPK</sequence>
<gene>
    <name evidence="1" type="ORF">UFOPK2214_01437</name>
</gene>
<protein>
    <submittedName>
        <fullName evidence="1">Unannotated protein</fullName>
    </submittedName>
</protein>
<accession>A0A6J6LR02</accession>
<organism evidence="1">
    <name type="scientific">freshwater metagenome</name>
    <dbReference type="NCBI Taxonomy" id="449393"/>
    <lineage>
        <taxon>unclassified sequences</taxon>
        <taxon>metagenomes</taxon>
        <taxon>ecological metagenomes</taxon>
    </lineage>
</organism>
<dbReference type="EMBL" id="CAEZWJ010000076">
    <property type="protein sequence ID" value="CAB4664236.1"/>
    <property type="molecule type" value="Genomic_DNA"/>
</dbReference>
<name>A0A6J6LR02_9ZZZZ</name>
<reference evidence="1" key="1">
    <citation type="submission" date="2020-05" db="EMBL/GenBank/DDBJ databases">
        <authorList>
            <person name="Chiriac C."/>
            <person name="Salcher M."/>
            <person name="Ghai R."/>
            <person name="Kavagutti S V."/>
        </authorList>
    </citation>
    <scope>NUCLEOTIDE SEQUENCE</scope>
</reference>
<evidence type="ECO:0000313" key="1">
    <source>
        <dbReference type="EMBL" id="CAB4664236.1"/>
    </source>
</evidence>